<protein>
    <recommendedName>
        <fullName evidence="2">DDE-1 domain-containing protein</fullName>
    </recommendedName>
</protein>
<dbReference type="EMBL" id="GALX01008153">
    <property type="protein sequence ID" value="JAB60313.1"/>
    <property type="molecule type" value="Transcribed_RNA"/>
</dbReference>
<name>V5GIL7_ANOGL</name>
<sequence>IYNVDETGIMTVPKKQSKCLSLRRKRQVGCLTSGERGVLVTVEIYMSASGAFMPPMFIFSSSRTKPELQDDAPPGSTAHYHPSGWMQKEIFLSWFDQFISFWKPSKEHP</sequence>
<feature type="non-terminal residue" evidence="1">
    <location>
        <position position="1"/>
    </location>
</feature>
<organism evidence="1">
    <name type="scientific">Anoplophora glabripennis</name>
    <name type="common">Asian longhorn beetle</name>
    <name type="synonym">Anoplophora nobilis</name>
    <dbReference type="NCBI Taxonomy" id="217634"/>
    <lineage>
        <taxon>Eukaryota</taxon>
        <taxon>Metazoa</taxon>
        <taxon>Ecdysozoa</taxon>
        <taxon>Arthropoda</taxon>
        <taxon>Hexapoda</taxon>
        <taxon>Insecta</taxon>
        <taxon>Pterygota</taxon>
        <taxon>Neoptera</taxon>
        <taxon>Endopterygota</taxon>
        <taxon>Coleoptera</taxon>
        <taxon>Polyphaga</taxon>
        <taxon>Cucujiformia</taxon>
        <taxon>Chrysomeloidea</taxon>
        <taxon>Cerambycidae</taxon>
        <taxon>Lamiinae</taxon>
        <taxon>Lamiini</taxon>
        <taxon>Anoplophora</taxon>
    </lineage>
</organism>
<dbReference type="AlphaFoldDB" id="V5GIL7"/>
<feature type="non-terminal residue" evidence="1">
    <location>
        <position position="109"/>
    </location>
</feature>
<reference evidence="1" key="1">
    <citation type="submission" date="2013-07" db="EMBL/GenBank/DDBJ databases">
        <title>Midgut Transcriptome Profiling of Anoplphora glabripennis, a Lignocellulose Degrading, Wood-Boring Cerambycid.</title>
        <authorList>
            <person name="Scully E.D."/>
            <person name="Hoover K."/>
            <person name="Carlson J.E."/>
            <person name="Tien M."/>
            <person name="Geib S.M."/>
        </authorList>
    </citation>
    <scope>NUCLEOTIDE SEQUENCE</scope>
</reference>
<accession>V5GIL7</accession>
<evidence type="ECO:0000313" key="1">
    <source>
        <dbReference type="EMBL" id="JAB60313.1"/>
    </source>
</evidence>
<evidence type="ECO:0008006" key="2">
    <source>
        <dbReference type="Google" id="ProtNLM"/>
    </source>
</evidence>
<proteinExistence type="predicted"/>